<feature type="region of interest" description="Disordered" evidence="1">
    <location>
        <begin position="247"/>
        <end position="267"/>
    </location>
</feature>
<dbReference type="RefSeq" id="WP_090766598.1">
    <property type="nucleotide sequence ID" value="NZ_FNFB01000010.1"/>
</dbReference>
<proteinExistence type="predicted"/>
<evidence type="ECO:0000256" key="1">
    <source>
        <dbReference type="SAM" id="MobiDB-lite"/>
    </source>
</evidence>
<dbReference type="STRING" id="683260.SAMN05421874_110190"/>
<gene>
    <name evidence="2" type="ORF">SAMN05421874_110190</name>
</gene>
<evidence type="ECO:0000313" key="3">
    <source>
        <dbReference type="Proteomes" id="UP000198683"/>
    </source>
</evidence>
<accession>A0A1G9E9Y5</accession>
<dbReference type="OrthoDB" id="3531221at2"/>
<organism evidence="2 3">
    <name type="scientific">Nonomuraea maritima</name>
    <dbReference type="NCBI Taxonomy" id="683260"/>
    <lineage>
        <taxon>Bacteria</taxon>
        <taxon>Bacillati</taxon>
        <taxon>Actinomycetota</taxon>
        <taxon>Actinomycetes</taxon>
        <taxon>Streptosporangiales</taxon>
        <taxon>Streptosporangiaceae</taxon>
        <taxon>Nonomuraea</taxon>
    </lineage>
</organism>
<evidence type="ECO:0000313" key="2">
    <source>
        <dbReference type="EMBL" id="SDK72835.1"/>
    </source>
</evidence>
<sequence>MILRSRTVSLLALGAICLTGCTSEEQPAQPALKPLALKEQAWSSVKSADGYVVSWAGVLSNANPWHFGEHVVATIVGHDAKGAEVIRFPQPLDAVSPGGQLAFAGQRNVPRKPAKVAIEYRTAKWRLAGRIPSAFHKFPVSRVQTLPQKDGSYVVKGFVDNPYALPVGTLVVNALLRDKSGKLVGGGSTFVDDVRTGRPPRFVLTVSGLPKSAKVATAEVTARTWGSTGKPYEELALAGIAPVHTAKPTTEPFTEDRSTQLISEYKQ</sequence>
<dbReference type="Proteomes" id="UP000198683">
    <property type="component" value="Unassembled WGS sequence"/>
</dbReference>
<dbReference type="AlphaFoldDB" id="A0A1G9E9Y5"/>
<name>A0A1G9E9Y5_9ACTN</name>
<reference evidence="2 3" key="1">
    <citation type="submission" date="2016-10" db="EMBL/GenBank/DDBJ databases">
        <authorList>
            <person name="de Groot N.N."/>
        </authorList>
    </citation>
    <scope>NUCLEOTIDE SEQUENCE [LARGE SCALE GENOMIC DNA]</scope>
    <source>
        <strain evidence="2 3">CGMCC 4.5681</strain>
    </source>
</reference>
<keyword evidence="3" id="KW-1185">Reference proteome</keyword>
<protein>
    <submittedName>
        <fullName evidence="2">Uncharacterized protein</fullName>
    </submittedName>
</protein>
<dbReference type="EMBL" id="FNFB01000010">
    <property type="protein sequence ID" value="SDK72835.1"/>
    <property type="molecule type" value="Genomic_DNA"/>
</dbReference>